<dbReference type="InterPro" id="IPR036259">
    <property type="entry name" value="MFS_trans_sf"/>
</dbReference>
<feature type="transmembrane region" description="Helical" evidence="8">
    <location>
        <begin position="344"/>
        <end position="365"/>
    </location>
</feature>
<dbReference type="FunFam" id="1.20.1720.10:FF:000013">
    <property type="entry name" value="Related to multidrug resistance proteins"/>
    <property type="match status" value="1"/>
</dbReference>
<comment type="caution">
    <text evidence="10">The sequence shown here is derived from an EMBL/GenBank/DDBJ whole genome shotgun (WGS) entry which is preliminary data.</text>
</comment>
<evidence type="ECO:0000259" key="9">
    <source>
        <dbReference type="PROSITE" id="PS50850"/>
    </source>
</evidence>
<feature type="transmembrane region" description="Helical" evidence="8">
    <location>
        <begin position="311"/>
        <end position="332"/>
    </location>
</feature>
<evidence type="ECO:0000313" key="11">
    <source>
        <dbReference type="Proteomes" id="UP000807353"/>
    </source>
</evidence>
<feature type="transmembrane region" description="Helical" evidence="8">
    <location>
        <begin position="76"/>
        <end position="95"/>
    </location>
</feature>
<dbReference type="PROSITE" id="PS50850">
    <property type="entry name" value="MFS"/>
    <property type="match status" value="1"/>
</dbReference>
<feature type="region of interest" description="Disordered" evidence="7">
    <location>
        <begin position="1"/>
        <end position="29"/>
    </location>
</feature>
<evidence type="ECO:0000256" key="1">
    <source>
        <dbReference type="ARBA" id="ARBA00004127"/>
    </source>
</evidence>
<feature type="transmembrane region" description="Helical" evidence="8">
    <location>
        <begin position="174"/>
        <end position="194"/>
    </location>
</feature>
<dbReference type="InterPro" id="IPR020846">
    <property type="entry name" value="MFS_dom"/>
</dbReference>
<proteinExistence type="inferred from homology"/>
<dbReference type="CDD" id="cd17502">
    <property type="entry name" value="MFS_Azr1_MDR_like"/>
    <property type="match status" value="1"/>
</dbReference>
<dbReference type="OrthoDB" id="10021397at2759"/>
<reference evidence="10" key="1">
    <citation type="submission" date="2020-11" db="EMBL/GenBank/DDBJ databases">
        <authorList>
            <consortium name="DOE Joint Genome Institute"/>
            <person name="Ahrendt S."/>
            <person name="Riley R."/>
            <person name="Andreopoulos W."/>
            <person name="Labutti K."/>
            <person name="Pangilinan J."/>
            <person name="Ruiz-Duenas F.J."/>
            <person name="Barrasa J.M."/>
            <person name="Sanchez-Garcia M."/>
            <person name="Camarero S."/>
            <person name="Miyauchi S."/>
            <person name="Serrano A."/>
            <person name="Linde D."/>
            <person name="Babiker R."/>
            <person name="Drula E."/>
            <person name="Ayuso-Fernandez I."/>
            <person name="Pacheco R."/>
            <person name="Padilla G."/>
            <person name="Ferreira P."/>
            <person name="Barriuso J."/>
            <person name="Kellner H."/>
            <person name="Castanera R."/>
            <person name="Alfaro M."/>
            <person name="Ramirez L."/>
            <person name="Pisabarro A.G."/>
            <person name="Kuo A."/>
            <person name="Tritt A."/>
            <person name="Lipzen A."/>
            <person name="He G."/>
            <person name="Yan M."/>
            <person name="Ng V."/>
            <person name="Cullen D."/>
            <person name="Martin F."/>
            <person name="Rosso M.-N."/>
            <person name="Henrissat B."/>
            <person name="Hibbett D."/>
            <person name="Martinez A.T."/>
            <person name="Grigoriev I.V."/>
        </authorList>
    </citation>
    <scope>NUCLEOTIDE SEQUENCE</scope>
    <source>
        <strain evidence="10">CBS 247.69</strain>
    </source>
</reference>
<protein>
    <submittedName>
        <fullName evidence="10">Major facilitator superfamily domain-containing protein</fullName>
    </submittedName>
</protein>
<evidence type="ECO:0000256" key="6">
    <source>
        <dbReference type="ARBA" id="ARBA00023136"/>
    </source>
</evidence>
<dbReference type="EMBL" id="MU150257">
    <property type="protein sequence ID" value="KAF9463988.1"/>
    <property type="molecule type" value="Genomic_DNA"/>
</dbReference>
<evidence type="ECO:0000256" key="3">
    <source>
        <dbReference type="ARBA" id="ARBA00022448"/>
    </source>
</evidence>
<organism evidence="10 11">
    <name type="scientific">Collybia nuda</name>
    <dbReference type="NCBI Taxonomy" id="64659"/>
    <lineage>
        <taxon>Eukaryota</taxon>
        <taxon>Fungi</taxon>
        <taxon>Dikarya</taxon>
        <taxon>Basidiomycota</taxon>
        <taxon>Agaricomycotina</taxon>
        <taxon>Agaricomycetes</taxon>
        <taxon>Agaricomycetidae</taxon>
        <taxon>Agaricales</taxon>
        <taxon>Tricholomatineae</taxon>
        <taxon>Clitocybaceae</taxon>
        <taxon>Collybia</taxon>
    </lineage>
</organism>
<gene>
    <name evidence="10" type="ORF">BDZ94DRAFT_1191801</name>
</gene>
<accession>A0A9P6CKP6</accession>
<feature type="transmembrane region" description="Helical" evidence="8">
    <location>
        <begin position="516"/>
        <end position="536"/>
    </location>
</feature>
<keyword evidence="6 8" id="KW-0472">Membrane</keyword>
<dbReference type="PANTHER" id="PTHR23501">
    <property type="entry name" value="MAJOR FACILITATOR SUPERFAMILY"/>
    <property type="match status" value="1"/>
</dbReference>
<dbReference type="InterPro" id="IPR011701">
    <property type="entry name" value="MFS"/>
</dbReference>
<feature type="transmembrane region" description="Helical" evidence="8">
    <location>
        <begin position="48"/>
        <end position="70"/>
    </location>
</feature>
<dbReference type="GO" id="GO:0012505">
    <property type="term" value="C:endomembrane system"/>
    <property type="evidence" value="ECO:0007669"/>
    <property type="project" value="UniProtKB-SubCell"/>
</dbReference>
<feature type="transmembrane region" description="Helical" evidence="8">
    <location>
        <begin position="377"/>
        <end position="396"/>
    </location>
</feature>
<comment type="similarity">
    <text evidence="2">Belongs to the major facilitator superfamily.</text>
</comment>
<dbReference type="Proteomes" id="UP000807353">
    <property type="component" value="Unassembled WGS sequence"/>
</dbReference>
<feature type="transmembrane region" description="Helical" evidence="8">
    <location>
        <begin position="206"/>
        <end position="226"/>
    </location>
</feature>
<keyword evidence="4 8" id="KW-0812">Transmembrane</keyword>
<name>A0A9P6CKP6_9AGAR</name>
<evidence type="ECO:0000256" key="2">
    <source>
        <dbReference type="ARBA" id="ARBA00008335"/>
    </source>
</evidence>
<evidence type="ECO:0000256" key="4">
    <source>
        <dbReference type="ARBA" id="ARBA00022692"/>
    </source>
</evidence>
<dbReference type="PRINTS" id="PR01036">
    <property type="entry name" value="TCRTETB"/>
</dbReference>
<keyword evidence="5 8" id="KW-1133">Transmembrane helix</keyword>
<feature type="transmembrane region" description="Helical" evidence="8">
    <location>
        <begin position="402"/>
        <end position="426"/>
    </location>
</feature>
<dbReference type="PANTHER" id="PTHR23501:SF189">
    <property type="entry name" value="DRUG TRANSPORTER, PUTATIVE (AFU_ORTHOLOGUE AFUA_4G03920)-RELATED"/>
    <property type="match status" value="1"/>
</dbReference>
<feature type="domain" description="Major facilitator superfamily (MFS) profile" evidence="9">
    <location>
        <begin position="51"/>
        <end position="540"/>
    </location>
</feature>
<feature type="transmembrane region" description="Helical" evidence="8">
    <location>
        <begin position="447"/>
        <end position="465"/>
    </location>
</feature>
<dbReference type="GO" id="GO:0022857">
    <property type="term" value="F:transmembrane transporter activity"/>
    <property type="evidence" value="ECO:0007669"/>
    <property type="project" value="InterPro"/>
</dbReference>
<dbReference type="GO" id="GO:0005886">
    <property type="term" value="C:plasma membrane"/>
    <property type="evidence" value="ECO:0007669"/>
    <property type="project" value="TreeGrafter"/>
</dbReference>
<keyword evidence="11" id="KW-1185">Reference proteome</keyword>
<dbReference type="Pfam" id="PF07690">
    <property type="entry name" value="MFS_1"/>
    <property type="match status" value="1"/>
</dbReference>
<dbReference type="Gene3D" id="1.20.1720.10">
    <property type="entry name" value="Multidrug resistance protein D"/>
    <property type="match status" value="1"/>
</dbReference>
<feature type="transmembrane region" description="Helical" evidence="8">
    <location>
        <begin position="267"/>
        <end position="290"/>
    </location>
</feature>
<dbReference type="Gene3D" id="1.20.1250.20">
    <property type="entry name" value="MFS general substrate transporter like domains"/>
    <property type="match status" value="1"/>
</dbReference>
<feature type="transmembrane region" description="Helical" evidence="8">
    <location>
        <begin position="137"/>
        <end position="162"/>
    </location>
</feature>
<comment type="subcellular location">
    <subcellularLocation>
        <location evidence="1">Endomembrane system</location>
        <topology evidence="1">Multi-pass membrane protein</topology>
    </subcellularLocation>
</comment>
<sequence>MKSDTPNSPPASLEAGTAVDDNTKGLNRKEDPETVLTDQTNLLPFKQVVAVFLGLALCIVASTLDSVIVATALPTISAAFNAGSVVSWVPSAYLLTSTSFQPLYGRFSDIFGRKAALALAMAIFMVGNLVAGFSKSIVLLIVFRGFAGAGGGGIISMAQIIISDIVSLRDRGKYQGIIGGVVALGYGIGPVIGGALAQKVNWRWCFWINIPLSFCAVCVVLFVLPLKRVEGNIRRKLLIVDYLGAGLTLVACALVILPLIWGGVTFPWSSAVVLAPLFSGFVVAVIFCIWEWKGARLPIVPMYIFKHVTVTGVYITMFINGFVFFSSLYYLPQFFQIVLGYTPIRAGIFLIPVLVSQMVASWISGVIVSRTGRYRTIIHLGFAIWAIACGCLSTVTPSSHKAVLVIFMLLAGVGAGQTLQTTTVAAQASVPRKDMSVVTAFRNFIRLLGGTLSLAIGATIINNSLTTSMKSLGLSTPLIASIVDNPSHLRSPVEFGLSLSEASYILQHGYTRGFRFVFILNACLTTVATIASVVMIKHKELTRGDDQMQREKALGQSG</sequence>
<dbReference type="SUPFAM" id="SSF103473">
    <property type="entry name" value="MFS general substrate transporter"/>
    <property type="match status" value="1"/>
</dbReference>
<feature type="transmembrane region" description="Helical" evidence="8">
    <location>
        <begin position="115"/>
        <end position="131"/>
    </location>
</feature>
<keyword evidence="3" id="KW-0813">Transport</keyword>
<evidence type="ECO:0000256" key="5">
    <source>
        <dbReference type="ARBA" id="ARBA00022989"/>
    </source>
</evidence>
<feature type="transmembrane region" description="Helical" evidence="8">
    <location>
        <begin position="238"/>
        <end position="261"/>
    </location>
</feature>
<dbReference type="AlphaFoldDB" id="A0A9P6CKP6"/>
<evidence type="ECO:0000256" key="8">
    <source>
        <dbReference type="SAM" id="Phobius"/>
    </source>
</evidence>
<evidence type="ECO:0000313" key="10">
    <source>
        <dbReference type="EMBL" id="KAF9463988.1"/>
    </source>
</evidence>
<evidence type="ECO:0000256" key="7">
    <source>
        <dbReference type="SAM" id="MobiDB-lite"/>
    </source>
</evidence>